<keyword evidence="7 16" id="KW-0479">Metal-binding</keyword>
<keyword evidence="20" id="KW-1185">Reference proteome</keyword>
<feature type="domain" description="FAD-binding FR-type" evidence="18">
    <location>
        <begin position="676"/>
        <end position="905"/>
    </location>
</feature>
<dbReference type="OrthoDB" id="1470350at2759"/>
<dbReference type="Proteomes" id="UP000664203">
    <property type="component" value="Unassembled WGS sequence"/>
</dbReference>
<dbReference type="InterPro" id="IPR036396">
    <property type="entry name" value="Cyt_P450_sf"/>
</dbReference>
<evidence type="ECO:0000256" key="11">
    <source>
        <dbReference type="ARBA" id="ARBA00023002"/>
    </source>
</evidence>
<dbReference type="FunFam" id="1.10.630.10:FF:000040">
    <property type="entry name" value="Bifunctional cytochrome P450/NADPH--P450 reductase"/>
    <property type="match status" value="1"/>
</dbReference>
<keyword evidence="8 16" id="KW-0274">FAD</keyword>
<dbReference type="SUPFAM" id="SSF52218">
    <property type="entry name" value="Flavoproteins"/>
    <property type="match status" value="1"/>
</dbReference>
<evidence type="ECO:0000256" key="14">
    <source>
        <dbReference type="ARBA" id="ARBA00047827"/>
    </source>
</evidence>
<dbReference type="InterPro" id="IPR029039">
    <property type="entry name" value="Flavoprotein-like_sf"/>
</dbReference>
<keyword evidence="5 16" id="KW-0285">Flavoprotein</keyword>
<gene>
    <name evidence="19" type="ORF">ALECFALPRED_009643</name>
</gene>
<dbReference type="InterPro" id="IPR001433">
    <property type="entry name" value="OxRdtase_FAD/NAD-bd"/>
</dbReference>
<evidence type="ECO:0000256" key="4">
    <source>
        <dbReference type="ARBA" id="ARBA00022617"/>
    </source>
</evidence>
<dbReference type="Gene3D" id="3.40.50.80">
    <property type="entry name" value="Nucleotide-binding domain of ferredoxin-NADP reductase (FNR) module"/>
    <property type="match status" value="1"/>
</dbReference>
<name>A0A8H3PIN1_9LECA</name>
<comment type="caution">
    <text evidence="19">The sequence shown here is derived from an EMBL/GenBank/DDBJ whole genome shotgun (WGS) entry which is preliminary data.</text>
</comment>
<evidence type="ECO:0000256" key="8">
    <source>
        <dbReference type="ARBA" id="ARBA00022827"/>
    </source>
</evidence>
<evidence type="ECO:0000256" key="13">
    <source>
        <dbReference type="ARBA" id="ARBA00023033"/>
    </source>
</evidence>
<evidence type="ECO:0000313" key="20">
    <source>
        <dbReference type="Proteomes" id="UP000664203"/>
    </source>
</evidence>
<organism evidence="19 20">
    <name type="scientific">Alectoria fallacina</name>
    <dbReference type="NCBI Taxonomy" id="1903189"/>
    <lineage>
        <taxon>Eukaryota</taxon>
        <taxon>Fungi</taxon>
        <taxon>Dikarya</taxon>
        <taxon>Ascomycota</taxon>
        <taxon>Pezizomycotina</taxon>
        <taxon>Lecanoromycetes</taxon>
        <taxon>OSLEUM clade</taxon>
        <taxon>Lecanoromycetidae</taxon>
        <taxon>Lecanorales</taxon>
        <taxon>Lecanorineae</taxon>
        <taxon>Parmeliaceae</taxon>
        <taxon>Alectoria</taxon>
    </lineage>
</organism>
<dbReference type="PRINTS" id="PR00371">
    <property type="entry name" value="FPNCR"/>
</dbReference>
<keyword evidence="9 16" id="KW-0521">NADP</keyword>
<comment type="catalytic activity">
    <reaction evidence="14 16">
        <text>an organic molecule + reduced [NADPH--hemoprotein reductase] + O2 = an alcohol + oxidized [NADPH--hemoprotein reductase] + H2O + H(+)</text>
        <dbReference type="Rhea" id="RHEA:17149"/>
        <dbReference type="Rhea" id="RHEA-COMP:11964"/>
        <dbReference type="Rhea" id="RHEA-COMP:11965"/>
        <dbReference type="ChEBI" id="CHEBI:15377"/>
        <dbReference type="ChEBI" id="CHEBI:15378"/>
        <dbReference type="ChEBI" id="CHEBI:15379"/>
        <dbReference type="ChEBI" id="CHEBI:30879"/>
        <dbReference type="ChEBI" id="CHEBI:57618"/>
        <dbReference type="ChEBI" id="CHEBI:58210"/>
        <dbReference type="ChEBI" id="CHEBI:142491"/>
        <dbReference type="EC" id="1.14.14.1"/>
    </reaction>
</comment>
<dbReference type="Gene3D" id="1.10.630.10">
    <property type="entry name" value="Cytochrome P450"/>
    <property type="match status" value="1"/>
</dbReference>
<dbReference type="Pfam" id="PF00258">
    <property type="entry name" value="Flavodoxin_1"/>
    <property type="match status" value="1"/>
</dbReference>
<keyword evidence="6 16" id="KW-0288">FMN</keyword>
<evidence type="ECO:0000256" key="6">
    <source>
        <dbReference type="ARBA" id="ARBA00022643"/>
    </source>
</evidence>
<dbReference type="CDD" id="cd06206">
    <property type="entry name" value="bifunctional_CYPOR"/>
    <property type="match status" value="1"/>
</dbReference>
<dbReference type="GO" id="GO:0020037">
    <property type="term" value="F:heme binding"/>
    <property type="evidence" value="ECO:0007669"/>
    <property type="project" value="UniProtKB-UniRule"/>
</dbReference>
<dbReference type="InterPro" id="IPR001094">
    <property type="entry name" value="Flavdoxin-like"/>
</dbReference>
<dbReference type="Gene3D" id="1.20.990.10">
    <property type="entry name" value="NADPH-cytochrome p450 Reductase, Chain A, domain 3"/>
    <property type="match status" value="1"/>
</dbReference>
<dbReference type="InterPro" id="IPR039261">
    <property type="entry name" value="FNR_nucleotide-bd"/>
</dbReference>
<evidence type="ECO:0000259" key="17">
    <source>
        <dbReference type="PROSITE" id="PS50902"/>
    </source>
</evidence>
<evidence type="ECO:0000256" key="15">
    <source>
        <dbReference type="ARBA" id="ARBA00049342"/>
    </source>
</evidence>
<evidence type="ECO:0000256" key="16">
    <source>
        <dbReference type="PIRNR" id="PIRNR000209"/>
    </source>
</evidence>
<dbReference type="GO" id="GO:0010181">
    <property type="term" value="F:FMN binding"/>
    <property type="evidence" value="ECO:0007669"/>
    <property type="project" value="UniProtKB-UniRule"/>
</dbReference>
<dbReference type="InterPro" id="IPR001128">
    <property type="entry name" value="Cyt_P450"/>
</dbReference>
<dbReference type="Pfam" id="PF00175">
    <property type="entry name" value="NAD_binding_1"/>
    <property type="match status" value="1"/>
</dbReference>
<comment type="cofactor">
    <cofactor evidence="16">
        <name>FAD</name>
        <dbReference type="ChEBI" id="CHEBI:57692"/>
    </cofactor>
    <cofactor evidence="16">
        <name>FMN</name>
        <dbReference type="ChEBI" id="CHEBI:58210"/>
    </cofactor>
</comment>
<dbReference type="InterPro" id="IPR023173">
    <property type="entry name" value="NADPH_Cyt_P450_Rdtase_alpha"/>
</dbReference>
<dbReference type="SUPFAM" id="SSF52343">
    <property type="entry name" value="Ferredoxin reductase-like, C-terminal NADP-linked domain"/>
    <property type="match status" value="1"/>
</dbReference>
<dbReference type="InterPro" id="IPR003097">
    <property type="entry name" value="CysJ-like_FAD-binding"/>
</dbReference>
<dbReference type="PANTHER" id="PTHR19384:SF127">
    <property type="entry name" value="BIFUNCTIONAL CYTOCHROME P450_NADPH--P450 REDUCTASE"/>
    <property type="match status" value="1"/>
</dbReference>
<dbReference type="EC" id="1.14.14.1" evidence="16"/>
<dbReference type="AlphaFoldDB" id="A0A8H3PIN1"/>
<dbReference type="SUPFAM" id="SSF48264">
    <property type="entry name" value="Cytochrome P450"/>
    <property type="match status" value="1"/>
</dbReference>
<dbReference type="Pfam" id="PF00667">
    <property type="entry name" value="FAD_binding_1"/>
    <property type="match status" value="1"/>
</dbReference>
<comment type="similarity">
    <text evidence="2 16">In the N-terminal section; belongs to the cytochrome P450 family.</text>
</comment>
<proteinExistence type="inferred from homology"/>
<evidence type="ECO:0000256" key="9">
    <source>
        <dbReference type="ARBA" id="ARBA00022857"/>
    </source>
</evidence>
<dbReference type="InterPro" id="IPR017938">
    <property type="entry name" value="Riboflavin_synthase-like_b-brl"/>
</dbReference>
<dbReference type="SUPFAM" id="SSF63380">
    <property type="entry name" value="Riboflavin synthase domain-like"/>
    <property type="match status" value="1"/>
</dbReference>
<dbReference type="GO" id="GO:0005829">
    <property type="term" value="C:cytosol"/>
    <property type="evidence" value="ECO:0007669"/>
    <property type="project" value="TreeGrafter"/>
</dbReference>
<keyword evidence="3 16" id="KW-0813">Transport</keyword>
<dbReference type="InterPro" id="IPR023206">
    <property type="entry name" value="Bifunctional_P450_P450_red"/>
</dbReference>
<feature type="domain" description="Flavodoxin-like" evidence="17">
    <location>
        <begin position="501"/>
        <end position="641"/>
    </location>
</feature>
<dbReference type="Gene3D" id="2.40.30.10">
    <property type="entry name" value="Translation factors"/>
    <property type="match status" value="1"/>
</dbReference>
<dbReference type="CDD" id="cd11068">
    <property type="entry name" value="CYP120A1"/>
    <property type="match status" value="1"/>
</dbReference>
<dbReference type="PIRSF" id="PIRSF000209">
    <property type="entry name" value="Bifunctional_P450_P450R"/>
    <property type="match status" value="1"/>
</dbReference>
<evidence type="ECO:0000313" key="19">
    <source>
        <dbReference type="EMBL" id="CAF9942271.1"/>
    </source>
</evidence>
<reference evidence="19" key="1">
    <citation type="submission" date="2021-03" db="EMBL/GenBank/DDBJ databases">
        <authorList>
            <person name="Tagirdzhanova G."/>
        </authorList>
    </citation>
    <scope>NUCLEOTIDE SEQUENCE</scope>
</reference>
<sequence>MTTPIPSPPGLPLLGNIFDLDPQDRSASLNRLADIYGPIYELRLPTGNLIVLSNHELYDEICDEKRFTKVVGGPLMELRLAIHDGLFSAHPGEHAWEVAHRTLVPSFGPLAIREMFDEMHEILTQLVLKWARYGPDYRIDVADDFTRLTLDSIAICAMDTRFNSFYTEGVHPFVKAMQEVLLEAGRRSIRPSFVKRFMQSAERKYAADIEILQSTAQKIVADKRANPTDKKSLVNTMLNGKDPKTGEKMTNESIADNMITFLIAGHETTSGLLSFLFFQLMSNPETLHQAQREVDEIVGSGPIKVDHLSKLPYITACLRETLRLTPTIIGTTVGPLPDTKEDPIVIGGGNYLVKPGSKVFTILAKVHKDPKVYGDDADKFRPERMLDEHFNKLPKNAWKVSGIPDGDEMNALLTRFAWQEAMLATAMLLQYFDFRLDDPRYKLAIKETLTIKPKDLFMHATLRKGIDPLHLERMMTSDSQKAAQVPDVSKKAVDRGSEKPMSIYFGGNMGTCESLAQTLVQSSVTRGFTAVVKPLDEATDNLPKDQPVVIITASYEGEPPDNASLFFSWLKNIGGKPLKGIQYSVFGCGNRDWKDTFQRIPTSIDNMLEERGAKRLLERGSADAADNDIFNDFERWEDKKFWPTIKKTFGSEGGADDTTGLDIEVSTTLRSSHLRQDVKEAIVVKNELLGSGTEAPKRHIELKIPTDMTYRAGDYLAVLPINHGSVVRRVIKRFCLPWDAFVTVKSGQSYLPVGQPMSVFDVLSAYVELSQTATRRNIEAIIKFTTDDSTKTELERLKDDAFHAEIRDKRVSPLDLLERYPATETPFGAFLTMLPQLRLRQYSISSSPLAEPGSCTLTWSVIDEESFQGDGKRFLGVASNYLSNLHEGDHIHVNVKQSHQSFHLPLDIAETPLIMVCAGTGIAPFRGFVQERALQIEAGRKLAPALLFVGCQKPGKDDLHADELSAWASKGAVDVRYAYSRDPNSSNGARYVQDRFWADREDVQQLFKSGAKVFMCGSGKVADGVKDASVKLFLQANEKEGNPKTEEEAEKWFNAMRNERFMSDVFD</sequence>
<keyword evidence="13 16" id="KW-0503">Monooxygenase</keyword>
<evidence type="ECO:0000256" key="1">
    <source>
        <dbReference type="ARBA" id="ARBA00001971"/>
    </source>
</evidence>
<dbReference type="GO" id="GO:0003958">
    <property type="term" value="F:NADPH-hemoprotein reductase activity"/>
    <property type="evidence" value="ECO:0007669"/>
    <property type="project" value="UniProtKB-UniRule"/>
</dbReference>
<evidence type="ECO:0000256" key="7">
    <source>
        <dbReference type="ARBA" id="ARBA00022723"/>
    </source>
</evidence>
<dbReference type="PRINTS" id="PR00369">
    <property type="entry name" value="FLAVODOXIN"/>
</dbReference>
<dbReference type="FunFam" id="2.40.30.10:FF:000198">
    <property type="entry name" value="Bifunctional cytochrome P450/NADPH--P450 reductase"/>
    <property type="match status" value="1"/>
</dbReference>
<comment type="cofactor">
    <cofactor evidence="1 16">
        <name>heme</name>
        <dbReference type="ChEBI" id="CHEBI:30413"/>
    </cofactor>
</comment>
<dbReference type="EMBL" id="CAJPDR010000733">
    <property type="protein sequence ID" value="CAF9942271.1"/>
    <property type="molecule type" value="Genomic_DNA"/>
</dbReference>
<dbReference type="InterPro" id="IPR001709">
    <property type="entry name" value="Flavoprot_Pyr_Nucl_cyt_Rdtase"/>
</dbReference>
<dbReference type="PANTHER" id="PTHR19384">
    <property type="entry name" value="NITRIC OXIDE SYNTHASE-RELATED"/>
    <property type="match status" value="1"/>
</dbReference>
<evidence type="ECO:0000256" key="10">
    <source>
        <dbReference type="ARBA" id="ARBA00022982"/>
    </source>
</evidence>
<keyword evidence="12 16" id="KW-0408">Iron</keyword>
<dbReference type="Gene3D" id="3.40.50.360">
    <property type="match status" value="1"/>
</dbReference>
<evidence type="ECO:0000259" key="18">
    <source>
        <dbReference type="PROSITE" id="PS51384"/>
    </source>
</evidence>
<dbReference type="GO" id="GO:0005506">
    <property type="term" value="F:iron ion binding"/>
    <property type="evidence" value="ECO:0007669"/>
    <property type="project" value="UniProtKB-UniRule"/>
</dbReference>
<protein>
    <recommendedName>
        <fullName evidence="16">Bifunctional cytochrome P450/NADPH--P450 reductase</fullName>
    </recommendedName>
    <domain>
        <recommendedName>
            <fullName evidence="16">Cytochrome P450</fullName>
            <ecNumber evidence="16">1.14.14.1</ecNumber>
        </recommendedName>
    </domain>
    <domain>
        <recommendedName>
            <fullName evidence="16">NADPH--cytochrome P450 reductase</fullName>
            <ecNumber evidence="16">1.6.2.4</ecNumber>
        </recommendedName>
    </domain>
</protein>
<evidence type="ECO:0000256" key="2">
    <source>
        <dbReference type="ARBA" id="ARBA00010018"/>
    </source>
</evidence>
<evidence type="ECO:0000256" key="5">
    <source>
        <dbReference type="ARBA" id="ARBA00022630"/>
    </source>
</evidence>
<dbReference type="GO" id="GO:0050660">
    <property type="term" value="F:flavin adenine dinucleotide binding"/>
    <property type="evidence" value="ECO:0007669"/>
    <property type="project" value="TreeGrafter"/>
</dbReference>
<keyword evidence="10 16" id="KW-0249">Electron transport</keyword>
<dbReference type="InterPro" id="IPR017927">
    <property type="entry name" value="FAD-bd_FR_type"/>
</dbReference>
<dbReference type="GO" id="GO:0070330">
    <property type="term" value="F:aromatase activity"/>
    <property type="evidence" value="ECO:0007669"/>
    <property type="project" value="UniProtKB-UniRule"/>
</dbReference>
<dbReference type="PROSITE" id="PS51384">
    <property type="entry name" value="FAD_FR"/>
    <property type="match status" value="1"/>
</dbReference>
<dbReference type="Pfam" id="PF00067">
    <property type="entry name" value="p450"/>
    <property type="match status" value="1"/>
</dbReference>
<evidence type="ECO:0000256" key="12">
    <source>
        <dbReference type="ARBA" id="ARBA00023004"/>
    </source>
</evidence>
<dbReference type="InterPro" id="IPR008254">
    <property type="entry name" value="Flavodoxin/NO_synth"/>
</dbReference>
<evidence type="ECO:0000256" key="3">
    <source>
        <dbReference type="ARBA" id="ARBA00022448"/>
    </source>
</evidence>
<dbReference type="EC" id="1.6.2.4" evidence="16"/>
<keyword evidence="11 16" id="KW-0560">Oxidoreductase</keyword>
<dbReference type="PROSITE" id="PS50902">
    <property type="entry name" value="FLAVODOXIN_LIKE"/>
    <property type="match status" value="1"/>
</dbReference>
<comment type="catalytic activity">
    <reaction evidence="15 16">
        <text>2 oxidized [cytochrome P450] + NADPH = 2 reduced [cytochrome P450] + NADP(+) + H(+)</text>
        <dbReference type="Rhea" id="RHEA:24040"/>
        <dbReference type="Rhea" id="RHEA-COMP:14627"/>
        <dbReference type="Rhea" id="RHEA-COMP:14628"/>
        <dbReference type="ChEBI" id="CHEBI:15378"/>
        <dbReference type="ChEBI" id="CHEBI:55376"/>
        <dbReference type="ChEBI" id="CHEBI:57783"/>
        <dbReference type="ChEBI" id="CHEBI:58349"/>
        <dbReference type="ChEBI" id="CHEBI:60344"/>
        <dbReference type="EC" id="1.6.2.4"/>
    </reaction>
</comment>
<accession>A0A8H3PIN1</accession>
<keyword evidence="4 16" id="KW-0349">Heme</keyword>